<dbReference type="Proteomes" id="UP000011518">
    <property type="component" value="Unassembled WGS sequence"/>
</dbReference>
<dbReference type="Pfam" id="PF10441">
    <property type="entry name" value="Urb2"/>
    <property type="match status" value="1"/>
</dbReference>
<feature type="domain" description="Nucleolar 27S pre-rRNA processing Urb2/Npa2 C-terminal" evidence="1">
    <location>
        <begin position="1449"/>
        <end position="1645"/>
    </location>
</feature>
<evidence type="ECO:0000313" key="3">
    <source>
        <dbReference type="Proteomes" id="UP000011518"/>
    </source>
</evidence>
<dbReference type="InterPro" id="IPR018849">
    <property type="entry name" value="Urb2/Npa2_C"/>
</dbReference>
<dbReference type="GO" id="GO:0005730">
    <property type="term" value="C:nucleolus"/>
    <property type="evidence" value="ECO:0007669"/>
    <property type="project" value="TreeGrafter"/>
</dbReference>
<protein>
    <submittedName>
        <fullName evidence="2">Unhealthy ribosome biogenesis protein 2 like protein</fullName>
    </submittedName>
</protein>
<organism evidence="2 3">
    <name type="scientific">Tupaia chinensis</name>
    <name type="common">Chinese tree shrew</name>
    <name type="synonym">Tupaia belangeri chinensis</name>
    <dbReference type="NCBI Taxonomy" id="246437"/>
    <lineage>
        <taxon>Eukaryota</taxon>
        <taxon>Metazoa</taxon>
        <taxon>Chordata</taxon>
        <taxon>Craniata</taxon>
        <taxon>Vertebrata</taxon>
        <taxon>Euteleostomi</taxon>
        <taxon>Mammalia</taxon>
        <taxon>Eutheria</taxon>
        <taxon>Euarchontoglires</taxon>
        <taxon>Scandentia</taxon>
        <taxon>Tupaiidae</taxon>
        <taxon>Tupaia</taxon>
    </lineage>
</organism>
<dbReference type="PANTHER" id="PTHR15682:SF2">
    <property type="entry name" value="UNHEALTHY RIBOSOME BIOGENESIS PROTEIN 2 HOMOLOG"/>
    <property type="match status" value="1"/>
</dbReference>
<keyword evidence="3" id="KW-1185">Reference proteome</keyword>
<dbReference type="InParanoid" id="L9KZG0"/>
<name>L9KZG0_TUPCH</name>
<gene>
    <name evidence="2" type="ORF">TREES_T100013844</name>
</gene>
<proteinExistence type="predicted"/>
<accession>L9KZG0</accession>
<dbReference type="InterPro" id="IPR052609">
    <property type="entry name" value="Ribosome_Biogenesis_Reg"/>
</dbReference>
<dbReference type="STRING" id="246437.L9KZG0"/>
<evidence type="ECO:0000259" key="1">
    <source>
        <dbReference type="Pfam" id="PF10441"/>
    </source>
</evidence>
<reference evidence="3" key="2">
    <citation type="journal article" date="2013" name="Nat. Commun.">
        <title>Genome of the Chinese tree shrew.</title>
        <authorList>
            <person name="Fan Y."/>
            <person name="Huang Z.Y."/>
            <person name="Cao C.C."/>
            <person name="Chen C.S."/>
            <person name="Chen Y.X."/>
            <person name="Fan D.D."/>
            <person name="He J."/>
            <person name="Hou H.L."/>
            <person name="Hu L."/>
            <person name="Hu X.T."/>
            <person name="Jiang X.T."/>
            <person name="Lai R."/>
            <person name="Lang Y.S."/>
            <person name="Liang B."/>
            <person name="Liao S.G."/>
            <person name="Mu D."/>
            <person name="Ma Y.Y."/>
            <person name="Niu Y.Y."/>
            <person name="Sun X.Q."/>
            <person name="Xia J.Q."/>
            <person name="Xiao J."/>
            <person name="Xiong Z.Q."/>
            <person name="Xu L."/>
            <person name="Yang L."/>
            <person name="Zhang Y."/>
            <person name="Zhao W."/>
            <person name="Zhao X.D."/>
            <person name="Zheng Y.T."/>
            <person name="Zhou J.M."/>
            <person name="Zhu Y.B."/>
            <person name="Zhang G.J."/>
            <person name="Wang J."/>
            <person name="Yao Y.G."/>
        </authorList>
    </citation>
    <scope>NUCLEOTIDE SEQUENCE [LARGE SCALE GENOMIC DNA]</scope>
</reference>
<dbReference type="PANTHER" id="PTHR15682">
    <property type="entry name" value="UNHEALTHY RIBOSOME BIOGENESIS PROTEIN 2 HOMOLOG"/>
    <property type="match status" value="1"/>
</dbReference>
<dbReference type="GO" id="GO:0042254">
    <property type="term" value="P:ribosome biogenesis"/>
    <property type="evidence" value="ECO:0007669"/>
    <property type="project" value="TreeGrafter"/>
</dbReference>
<dbReference type="eggNOG" id="ENOG502QWBH">
    <property type="taxonomic scope" value="Eukaryota"/>
</dbReference>
<sequence length="1653" mass="183727">MRQTAGKADRVFLLLRRLPAPGSRTAFHCCSGISAFPLCLNHRTANFGSTLHGFLADLMIKELQKDYEAKLHGAITYQQGKNIVITVLLDWARQSLVAFYKKRLELTEDVVERLWIYIDNILHSRKLQNLLQSGKTVTLQISLAKIINERIAELSHLESRRNACAILSCCQGILSTPALAVIYTAKQELLVALLSQLCWVACRQPHGAMVAPLFEVLHLALGQYRSLQQQRGNPRRAFMDVTEHLLQPCLVLRHLLSVGTWTQAGQGQLRQGLSREVRSQIEAVLRGGVFQAELLSSYKEELLDQQQGHTKTEAVKGLLAPLDTVVTRLVDAGYCEAAILVPVVAGSIALLYKLFLDSYFKEGNQLLCFQVLPKLFGCLRVSQLQQGQVRALTTPEWTAELLAVEQLLSSVADNSIYNIATDRLRHGEVQFRFYRRVAELLVNHAQAAVPAWFRCLKILMSLNHLILEPDLDDLLSSAWIDAEVTEFRTKKAQEALIHTLFQTYAKLRQVPQLFEEVLEVLCRPAAEALRQPVLASGPSAVLRACLLELPLSQVLDTWSLVLEKFQALVLPSVESDTDMALKSLSLSSLLHGVMSNMRSLDSSTPLPVIRRTQRMMERMLAELVRPLLSLLDPPGPKPEPWLQKVSDSALLLACTWAQVDAMLSLNCSQYCSVAGSPEGAALELSPLPSLLPGVGTQHWRKVEELTAQCDSLGRYCLEQLYLQRMKSTLMHAGFRSEAALQTLRADAAYILGSGRESLCRRTVASWDGQVGTVNALTYPVAHWHLVVSNLTVLISYLCPDDVRNLARVLLRTLPVSQVQEGLAEEEPHVSLGKISTAILHSALFPEMQPLHSAFLACVAAECSSILCSGTQTDLSLLSQQLPWLFEKDYTIMSHWENRFARSGPEGAEPRGEIAQTLLSMVQSDFPICLEEEEVQNILGLLEVVSALQLDSLSPPCHVLYFLLLLSMAVTRLGRSCSSSMALRFWMTCYRLLGCLQRGRSARSVFRIMYASDVFEIVLTSLFKVSRRFSVETDDPSWLEFLQVTGMFFEQHLQMLINIKLSLVLNFGKIITFLSRCKADVEAAPGMQSESSNSLAKQLLLVSLTKLCQVLGPFVQERRPLQEARSVLPELLQQAVLQTGAVLRLCSAPGRLPTALISSVSTLLQADLSQRHGGGGAEVAQVPGTTPLSHAVLYQDVYSQLLSELPALAGDVSSFQAAVRFLELFFLTPELHPKKDSVFTSLFHSMRKVLADPQIPTQVTQDLEPHLGALFTQMLEVGSTEDFRVVMQSILQGLDVRNAWKADLQATLSAVALLKLLLNCPLSAEKASLLWRACPQIITALALQNREACQEQPVALRVVGPILDVLAILLRQGEEAIGNPHHVCLAFSILLTVPLDHLKPPEYGSIFSRLHNVLRSREGRAVTGGSPGVELQNREACQEQPVALRVVGPILDVLAILLRQGEEAIGNPHHVCLAFSILLTVPLDHLKPPEYGSIFSRLHNVLFSILQCHPKVMLKAIPSFLNSFNRLVFSVMHEGRQKDKDKGSADDLPVIVECARLVERMYSHVAARAEDFTVFSPFMVAQYVTEVQKVTLYPAVKSLLQEGIYLILDLCTKPDVQFLRASLQPGARDVFKDLHNDYLKYHKAKHEGEKRYTV</sequence>
<evidence type="ECO:0000313" key="2">
    <source>
        <dbReference type="EMBL" id="ELW68078.1"/>
    </source>
</evidence>
<dbReference type="EMBL" id="KB320581">
    <property type="protein sequence ID" value="ELW68078.1"/>
    <property type="molecule type" value="Genomic_DNA"/>
</dbReference>
<dbReference type="FunCoup" id="L9KZG0">
    <property type="interactions" value="1143"/>
</dbReference>
<reference evidence="3" key="1">
    <citation type="submission" date="2012-07" db="EMBL/GenBank/DDBJ databases">
        <title>Genome of the Chinese tree shrew, a rising model animal genetically related to primates.</title>
        <authorList>
            <person name="Zhang G."/>
            <person name="Fan Y."/>
            <person name="Yao Y."/>
            <person name="Huang Z."/>
        </authorList>
    </citation>
    <scope>NUCLEOTIDE SEQUENCE [LARGE SCALE GENOMIC DNA]</scope>
</reference>